<dbReference type="Proteomes" id="UP000661858">
    <property type="component" value="Unassembled WGS sequence"/>
</dbReference>
<dbReference type="EMBL" id="JAERRK010000019">
    <property type="protein sequence ID" value="MBL1085991.1"/>
    <property type="molecule type" value="Genomic_DNA"/>
</dbReference>
<dbReference type="RefSeq" id="WP_201841923.1">
    <property type="nucleotide sequence ID" value="NZ_JAERRK010000019.1"/>
</dbReference>
<feature type="domain" description="YCII-related" evidence="2">
    <location>
        <begin position="1"/>
        <end position="81"/>
    </location>
</feature>
<name>A0A937JR19_9ACTN</name>
<organism evidence="3 4">
    <name type="scientific">Streptomyces actinomycinicus</name>
    <dbReference type="NCBI Taxonomy" id="1695166"/>
    <lineage>
        <taxon>Bacteria</taxon>
        <taxon>Bacillati</taxon>
        <taxon>Actinomycetota</taxon>
        <taxon>Actinomycetes</taxon>
        <taxon>Kitasatosporales</taxon>
        <taxon>Streptomycetaceae</taxon>
        <taxon>Streptomyces</taxon>
    </lineage>
</organism>
<keyword evidence="4" id="KW-1185">Reference proteome</keyword>
<dbReference type="InterPro" id="IPR005545">
    <property type="entry name" value="YCII"/>
</dbReference>
<evidence type="ECO:0000313" key="4">
    <source>
        <dbReference type="Proteomes" id="UP000661858"/>
    </source>
</evidence>
<gene>
    <name evidence="3" type="ORF">JK359_29170</name>
</gene>
<comment type="caution">
    <text evidence="3">The sequence shown here is derived from an EMBL/GenBank/DDBJ whole genome shotgun (WGS) entry which is preliminary data.</text>
</comment>
<accession>A0A937JR19</accession>
<protein>
    <recommendedName>
        <fullName evidence="2">YCII-related domain-containing protein</fullName>
    </recommendedName>
</protein>
<dbReference type="AlphaFoldDB" id="A0A937JR19"/>
<dbReference type="InterPro" id="IPR011008">
    <property type="entry name" value="Dimeric_a/b-barrel"/>
</dbReference>
<dbReference type="Gene3D" id="3.30.70.1060">
    <property type="entry name" value="Dimeric alpha+beta barrel"/>
    <property type="match status" value="1"/>
</dbReference>
<dbReference type="SUPFAM" id="SSF54909">
    <property type="entry name" value="Dimeric alpha+beta barrel"/>
    <property type="match status" value="1"/>
</dbReference>
<evidence type="ECO:0000256" key="1">
    <source>
        <dbReference type="ARBA" id="ARBA00007689"/>
    </source>
</evidence>
<evidence type="ECO:0000259" key="2">
    <source>
        <dbReference type="Pfam" id="PF03795"/>
    </source>
</evidence>
<dbReference type="PANTHER" id="PTHR37828:SF1">
    <property type="entry name" value="YCII-RELATED DOMAIN-CONTAINING PROTEIN"/>
    <property type="match status" value="1"/>
</dbReference>
<evidence type="ECO:0000313" key="3">
    <source>
        <dbReference type="EMBL" id="MBL1085991.1"/>
    </source>
</evidence>
<dbReference type="PANTHER" id="PTHR37828">
    <property type="entry name" value="GSR2449 PROTEIN"/>
    <property type="match status" value="1"/>
</dbReference>
<proteinExistence type="inferred from homology"/>
<dbReference type="Pfam" id="PF03795">
    <property type="entry name" value="YCII"/>
    <property type="match status" value="1"/>
</dbReference>
<reference evidence="3" key="1">
    <citation type="submission" date="2021-01" db="EMBL/GenBank/DDBJ databases">
        <title>WGS of actinomycetes isolated from Thailand.</title>
        <authorList>
            <person name="Thawai C."/>
        </authorList>
    </citation>
    <scope>NUCLEOTIDE SEQUENCE</scope>
    <source>
        <strain evidence="3">RCU-197</strain>
    </source>
</reference>
<comment type="similarity">
    <text evidence="1">Belongs to the YciI family.</text>
</comment>
<sequence length="98" mass="10786">MFVLELTYTAPLEAVDAVLPDHVVWLEEQYEKGFFLASGRKNPRDGGVILAVAGDRARIEELVAGDPFTVAGVCAYRITEFIATKTAPELARYRQTLG</sequence>